<evidence type="ECO:0000256" key="2">
    <source>
        <dbReference type="ARBA" id="ARBA00022980"/>
    </source>
</evidence>
<dbReference type="InterPro" id="IPR001648">
    <property type="entry name" value="Ribosomal_bS18"/>
</dbReference>
<dbReference type="PANTHER" id="PTHR13479">
    <property type="entry name" value="30S RIBOSOMAL PROTEIN S18"/>
    <property type="match status" value="1"/>
</dbReference>
<comment type="caution">
    <text evidence="5">The sequence shown here is derived from an EMBL/GenBank/DDBJ whole genome shotgun (WGS) entry which is preliminary data.</text>
</comment>
<proteinExistence type="inferred from homology"/>
<keyword evidence="6" id="KW-1185">Reference proteome</keyword>
<dbReference type="EMBL" id="MU853231">
    <property type="protein sequence ID" value="KAK4122341.1"/>
    <property type="molecule type" value="Genomic_DNA"/>
</dbReference>
<dbReference type="AlphaFoldDB" id="A0AAN6TYV6"/>
<dbReference type="Gene3D" id="4.10.640.10">
    <property type="entry name" value="Ribosomal protein S18"/>
    <property type="match status" value="1"/>
</dbReference>
<dbReference type="RefSeq" id="XP_062646112.1">
    <property type="nucleotide sequence ID" value="XM_062793239.1"/>
</dbReference>
<dbReference type="Proteomes" id="UP001302602">
    <property type="component" value="Unassembled WGS sequence"/>
</dbReference>
<sequence length="214" mass="24405">MSSRQWLSSAMRQCKSQQPRAFSTAVPVAAGLRSIFGPKNNEFHGLLKEGFERGNPLSEAEQRQIMDQQAPRASIQDLRGREVTEAYVRQMPRRWRTGEVYAPKDLSPVEMKKFRQGKRPNKDVVDMFGFNPLDNYRNFSLISEFMTSMGRIKHSSETGLRPVNQRKMAKAIRRAIGMGLHPSVHKHPEILRRGRHGLPTSAIPTPTEARQNVL</sequence>
<dbReference type="SUPFAM" id="SSF46911">
    <property type="entry name" value="Ribosomal protein S18"/>
    <property type="match status" value="1"/>
</dbReference>
<dbReference type="GO" id="GO:0070181">
    <property type="term" value="F:small ribosomal subunit rRNA binding"/>
    <property type="evidence" value="ECO:0007669"/>
    <property type="project" value="TreeGrafter"/>
</dbReference>
<reference evidence="5" key="1">
    <citation type="journal article" date="2023" name="Mol. Phylogenet. Evol.">
        <title>Genome-scale phylogeny and comparative genomics of the fungal order Sordariales.</title>
        <authorList>
            <person name="Hensen N."/>
            <person name="Bonometti L."/>
            <person name="Westerberg I."/>
            <person name="Brannstrom I.O."/>
            <person name="Guillou S."/>
            <person name="Cros-Aarteil S."/>
            <person name="Calhoun S."/>
            <person name="Haridas S."/>
            <person name="Kuo A."/>
            <person name="Mondo S."/>
            <person name="Pangilinan J."/>
            <person name="Riley R."/>
            <person name="LaButti K."/>
            <person name="Andreopoulos B."/>
            <person name="Lipzen A."/>
            <person name="Chen C."/>
            <person name="Yan M."/>
            <person name="Daum C."/>
            <person name="Ng V."/>
            <person name="Clum A."/>
            <person name="Steindorff A."/>
            <person name="Ohm R.A."/>
            <person name="Martin F."/>
            <person name="Silar P."/>
            <person name="Natvig D.O."/>
            <person name="Lalanne C."/>
            <person name="Gautier V."/>
            <person name="Ament-Velasquez S.L."/>
            <person name="Kruys A."/>
            <person name="Hutchinson M.I."/>
            <person name="Powell A.J."/>
            <person name="Barry K."/>
            <person name="Miller A.N."/>
            <person name="Grigoriev I.V."/>
            <person name="Debuchy R."/>
            <person name="Gladieux P."/>
            <person name="Hiltunen Thoren M."/>
            <person name="Johannesson H."/>
        </authorList>
    </citation>
    <scope>NUCLEOTIDE SEQUENCE</scope>
    <source>
        <strain evidence="5">CBS 731.68</strain>
    </source>
</reference>
<keyword evidence="2 5" id="KW-0689">Ribosomal protein</keyword>
<dbReference type="FunFam" id="4.10.640.10:FF:000013">
    <property type="entry name" value="37S ribosomal protein S18"/>
    <property type="match status" value="1"/>
</dbReference>
<dbReference type="GO" id="GO:0032543">
    <property type="term" value="P:mitochondrial translation"/>
    <property type="evidence" value="ECO:0007669"/>
    <property type="project" value="TreeGrafter"/>
</dbReference>
<gene>
    <name evidence="5" type="ORF">N657DRAFT_647027</name>
</gene>
<evidence type="ECO:0000256" key="4">
    <source>
        <dbReference type="ARBA" id="ARBA00035264"/>
    </source>
</evidence>
<keyword evidence="3" id="KW-0687">Ribonucleoprotein</keyword>
<reference evidence="5" key="2">
    <citation type="submission" date="2023-05" db="EMBL/GenBank/DDBJ databases">
        <authorList>
            <consortium name="Lawrence Berkeley National Laboratory"/>
            <person name="Steindorff A."/>
            <person name="Hensen N."/>
            <person name="Bonometti L."/>
            <person name="Westerberg I."/>
            <person name="Brannstrom I.O."/>
            <person name="Guillou S."/>
            <person name="Cros-Aarteil S."/>
            <person name="Calhoun S."/>
            <person name="Haridas S."/>
            <person name="Kuo A."/>
            <person name="Mondo S."/>
            <person name="Pangilinan J."/>
            <person name="Riley R."/>
            <person name="Labutti K."/>
            <person name="Andreopoulos B."/>
            <person name="Lipzen A."/>
            <person name="Chen C."/>
            <person name="Yanf M."/>
            <person name="Daum C."/>
            <person name="Ng V."/>
            <person name="Clum A."/>
            <person name="Ohm R."/>
            <person name="Martin F."/>
            <person name="Silar P."/>
            <person name="Natvig D."/>
            <person name="Lalanne C."/>
            <person name="Gautier V."/>
            <person name="Ament-Velasquez S.L."/>
            <person name="Kruys A."/>
            <person name="Hutchinson M.I."/>
            <person name="Powell A.J."/>
            <person name="Barry K."/>
            <person name="Miller A.N."/>
            <person name="Grigoriev I.V."/>
            <person name="Debuchy R."/>
            <person name="Gladieux P."/>
            <person name="Thoren M.H."/>
            <person name="Johannesson H."/>
        </authorList>
    </citation>
    <scope>NUCLEOTIDE SEQUENCE</scope>
    <source>
        <strain evidence="5">CBS 731.68</strain>
    </source>
</reference>
<evidence type="ECO:0000256" key="3">
    <source>
        <dbReference type="ARBA" id="ARBA00023274"/>
    </source>
</evidence>
<comment type="similarity">
    <text evidence="1">Belongs to the bacterial ribosomal protein bS18 family.</text>
</comment>
<dbReference type="GO" id="GO:0003735">
    <property type="term" value="F:structural constituent of ribosome"/>
    <property type="evidence" value="ECO:0007669"/>
    <property type="project" value="InterPro"/>
</dbReference>
<organism evidence="5 6">
    <name type="scientific">Parathielavia appendiculata</name>
    <dbReference type="NCBI Taxonomy" id="2587402"/>
    <lineage>
        <taxon>Eukaryota</taxon>
        <taxon>Fungi</taxon>
        <taxon>Dikarya</taxon>
        <taxon>Ascomycota</taxon>
        <taxon>Pezizomycotina</taxon>
        <taxon>Sordariomycetes</taxon>
        <taxon>Sordariomycetidae</taxon>
        <taxon>Sordariales</taxon>
        <taxon>Chaetomiaceae</taxon>
        <taxon>Parathielavia</taxon>
    </lineage>
</organism>
<dbReference type="GeneID" id="87830008"/>
<dbReference type="InterPro" id="IPR036870">
    <property type="entry name" value="Ribosomal_bS18_sf"/>
</dbReference>
<protein>
    <recommendedName>
        <fullName evidence="4">Small ribosomal subunit protein bS18m</fullName>
    </recommendedName>
</protein>
<dbReference type="PANTHER" id="PTHR13479:SF40">
    <property type="entry name" value="SMALL RIBOSOMAL SUBUNIT PROTEIN BS18M"/>
    <property type="match status" value="1"/>
</dbReference>
<dbReference type="GO" id="GO:0005763">
    <property type="term" value="C:mitochondrial small ribosomal subunit"/>
    <property type="evidence" value="ECO:0007669"/>
    <property type="project" value="TreeGrafter"/>
</dbReference>
<dbReference type="Pfam" id="PF01084">
    <property type="entry name" value="Ribosomal_S18"/>
    <property type="match status" value="1"/>
</dbReference>
<evidence type="ECO:0000313" key="5">
    <source>
        <dbReference type="EMBL" id="KAK4122341.1"/>
    </source>
</evidence>
<accession>A0AAN6TYV6</accession>
<evidence type="ECO:0000256" key="1">
    <source>
        <dbReference type="ARBA" id="ARBA00005589"/>
    </source>
</evidence>
<name>A0AAN6TYV6_9PEZI</name>
<evidence type="ECO:0000313" key="6">
    <source>
        <dbReference type="Proteomes" id="UP001302602"/>
    </source>
</evidence>